<dbReference type="InterPro" id="IPR028098">
    <property type="entry name" value="Glyco_trans_4-like_N"/>
</dbReference>
<feature type="domain" description="Glycosyl transferase family 1" evidence="3">
    <location>
        <begin position="185"/>
        <end position="348"/>
    </location>
</feature>
<evidence type="ECO:0000256" key="2">
    <source>
        <dbReference type="ARBA" id="ARBA00022679"/>
    </source>
</evidence>
<dbReference type="AlphaFoldDB" id="A0A9X2F2X6"/>
<dbReference type="PANTHER" id="PTHR12526">
    <property type="entry name" value="GLYCOSYLTRANSFERASE"/>
    <property type="match status" value="1"/>
</dbReference>
<proteinExistence type="predicted"/>
<dbReference type="Gene3D" id="3.40.50.2000">
    <property type="entry name" value="Glycogen Phosphorylase B"/>
    <property type="match status" value="2"/>
</dbReference>
<evidence type="ECO:0000259" key="3">
    <source>
        <dbReference type="Pfam" id="PF00534"/>
    </source>
</evidence>
<keyword evidence="6" id="KW-1185">Reference proteome</keyword>
<dbReference type="InterPro" id="IPR001296">
    <property type="entry name" value="Glyco_trans_1"/>
</dbReference>
<gene>
    <name evidence="5" type="ORF">NF867_12330</name>
</gene>
<name>A0A9X2F2X6_9SPHI</name>
<dbReference type="Proteomes" id="UP001155182">
    <property type="component" value="Unassembled WGS sequence"/>
</dbReference>
<comment type="caution">
    <text evidence="5">The sequence shown here is derived from an EMBL/GenBank/DDBJ whole genome shotgun (WGS) entry which is preliminary data.</text>
</comment>
<dbReference type="CDD" id="cd03794">
    <property type="entry name" value="GT4_WbuB-like"/>
    <property type="match status" value="1"/>
</dbReference>
<evidence type="ECO:0000256" key="1">
    <source>
        <dbReference type="ARBA" id="ARBA00022676"/>
    </source>
</evidence>
<keyword evidence="1" id="KW-0328">Glycosyltransferase</keyword>
<dbReference type="EMBL" id="JAMWYS010000036">
    <property type="protein sequence ID" value="MCO4293652.1"/>
    <property type="molecule type" value="Genomic_DNA"/>
</dbReference>
<dbReference type="RefSeq" id="WP_252588304.1">
    <property type="nucleotide sequence ID" value="NZ_JAMWYS010000036.1"/>
</dbReference>
<protein>
    <submittedName>
        <fullName evidence="5">Glycosyltransferase family 4 protein</fullName>
    </submittedName>
</protein>
<dbReference type="PANTHER" id="PTHR12526:SF629">
    <property type="entry name" value="TEICHURONIC ACID BIOSYNTHESIS GLYCOSYLTRANSFERASE TUAH-RELATED"/>
    <property type="match status" value="1"/>
</dbReference>
<dbReference type="GO" id="GO:0016757">
    <property type="term" value="F:glycosyltransferase activity"/>
    <property type="evidence" value="ECO:0007669"/>
    <property type="project" value="UniProtKB-KW"/>
</dbReference>
<sequence>MITLEKRKVCHLTSVHRRYDVRIYYKECQSLANAGYDVNLIVADGNGYEEKDKVKIHDVGKYKNRLERVTSIGYRIYSKALKLNSDLYHIHDPELLIVGWLLARKGKRVIYDVHEDLPRQVLAKAYIPSVMKRPLSFLVEGYEGILSKKMTGIVTVTPLIKERYHKLNKNVIEVRNYPIMTEGIKHNDWNKKKQVLCYIGGISEVRGIKQMVQAMKFTNGLRLNLGGVFESDSLRNEVIAYEGWSKVNELSFLDRINVVKVLDESKIGLVTLQPTINYIDSLPVKMFEYMLAGIPVIASKFPLWQSIIDEHNCGICVDPTNPEEIAAAINYLMKNDNEAREMGERGRRAVLEHYTWLNEEQKMIESYKRWVAS</sequence>
<evidence type="ECO:0000259" key="4">
    <source>
        <dbReference type="Pfam" id="PF13439"/>
    </source>
</evidence>
<organism evidence="5 6">
    <name type="scientific">Solitalea agri</name>
    <dbReference type="NCBI Taxonomy" id="2953739"/>
    <lineage>
        <taxon>Bacteria</taxon>
        <taxon>Pseudomonadati</taxon>
        <taxon>Bacteroidota</taxon>
        <taxon>Sphingobacteriia</taxon>
        <taxon>Sphingobacteriales</taxon>
        <taxon>Sphingobacteriaceae</taxon>
        <taxon>Solitalea</taxon>
    </lineage>
</organism>
<dbReference type="SUPFAM" id="SSF53756">
    <property type="entry name" value="UDP-Glycosyltransferase/glycogen phosphorylase"/>
    <property type="match status" value="1"/>
</dbReference>
<keyword evidence="2" id="KW-0808">Transferase</keyword>
<evidence type="ECO:0000313" key="5">
    <source>
        <dbReference type="EMBL" id="MCO4293652.1"/>
    </source>
</evidence>
<dbReference type="Pfam" id="PF13439">
    <property type="entry name" value="Glyco_transf_4"/>
    <property type="match status" value="1"/>
</dbReference>
<feature type="domain" description="Glycosyltransferase subfamily 4-like N-terminal" evidence="4">
    <location>
        <begin position="27"/>
        <end position="167"/>
    </location>
</feature>
<dbReference type="Pfam" id="PF00534">
    <property type="entry name" value="Glycos_transf_1"/>
    <property type="match status" value="1"/>
</dbReference>
<accession>A0A9X2F2X6</accession>
<reference evidence="5" key="1">
    <citation type="submission" date="2022-06" db="EMBL/GenBank/DDBJ databases">
        <title>Solitalea sp. MAHUQ-68 isolated from rhizospheric soil.</title>
        <authorList>
            <person name="Huq M.A."/>
        </authorList>
    </citation>
    <scope>NUCLEOTIDE SEQUENCE</scope>
    <source>
        <strain evidence="5">MAHUQ-68</strain>
    </source>
</reference>
<evidence type="ECO:0000313" key="6">
    <source>
        <dbReference type="Proteomes" id="UP001155182"/>
    </source>
</evidence>